<evidence type="ECO:0000256" key="3">
    <source>
        <dbReference type="ARBA" id="ARBA00022692"/>
    </source>
</evidence>
<name>A0A379UYQ8_SALET</name>
<evidence type="ECO:0000259" key="9">
    <source>
        <dbReference type="Pfam" id="PF00905"/>
    </source>
</evidence>
<dbReference type="EMBL" id="UGXK01000001">
    <property type="protein sequence ID" value="SUG72586.1"/>
    <property type="molecule type" value="Genomic_DNA"/>
</dbReference>
<dbReference type="InterPro" id="IPR012338">
    <property type="entry name" value="Beta-lactam/transpept-like"/>
</dbReference>
<keyword evidence="3" id="KW-0812">Transmembrane</keyword>
<accession>A0A379UYQ8</accession>
<keyword evidence="6" id="KW-1133">Transmembrane helix</keyword>
<reference evidence="10 11" key="1">
    <citation type="submission" date="2018-06" db="EMBL/GenBank/DDBJ databases">
        <authorList>
            <consortium name="Pathogen Informatics"/>
            <person name="Doyle S."/>
        </authorList>
    </citation>
    <scope>NUCLEOTIDE SEQUENCE [LARGE SCALE GENOMIC DNA]</scope>
    <source>
        <strain evidence="10 11">NCTC5798</strain>
    </source>
</reference>
<keyword evidence="7" id="KW-0472">Membrane</keyword>
<evidence type="ECO:0000256" key="7">
    <source>
        <dbReference type="ARBA" id="ARBA00023136"/>
    </source>
</evidence>
<dbReference type="GO" id="GO:0008955">
    <property type="term" value="F:peptidoglycan glycosyltransferase activity"/>
    <property type="evidence" value="ECO:0007669"/>
    <property type="project" value="TreeGrafter"/>
</dbReference>
<evidence type="ECO:0000256" key="5">
    <source>
        <dbReference type="ARBA" id="ARBA00022984"/>
    </source>
</evidence>
<dbReference type="InterPro" id="IPR001460">
    <property type="entry name" value="PCN-bd_Tpept"/>
</dbReference>
<dbReference type="Pfam" id="PF00905">
    <property type="entry name" value="Transpeptidase"/>
    <property type="match status" value="1"/>
</dbReference>
<keyword evidence="2" id="KW-0808">Transferase</keyword>
<keyword evidence="4" id="KW-0133">Cell shape</keyword>
<evidence type="ECO:0000256" key="8">
    <source>
        <dbReference type="ARBA" id="ARBA00023316"/>
    </source>
</evidence>
<keyword evidence="8" id="KW-0961">Cell wall biogenesis/degradation</keyword>
<dbReference type="SUPFAM" id="SSF56601">
    <property type="entry name" value="beta-lactamase/transpeptidase-like"/>
    <property type="match status" value="1"/>
</dbReference>
<evidence type="ECO:0000256" key="4">
    <source>
        <dbReference type="ARBA" id="ARBA00022960"/>
    </source>
</evidence>
<feature type="domain" description="Penicillin-binding protein transpeptidase" evidence="9">
    <location>
        <begin position="2"/>
        <end position="107"/>
    </location>
</feature>
<gene>
    <name evidence="10" type="primary">mrcA_2</name>
    <name evidence="10" type="ORF">NCTC5798_03803</name>
</gene>
<organism evidence="10 11">
    <name type="scientific">Salmonella enterica I</name>
    <dbReference type="NCBI Taxonomy" id="59201"/>
    <lineage>
        <taxon>Bacteria</taxon>
        <taxon>Pseudomonadati</taxon>
        <taxon>Pseudomonadota</taxon>
        <taxon>Gammaproteobacteria</taxon>
        <taxon>Enterobacterales</taxon>
        <taxon>Enterobacteriaceae</taxon>
        <taxon>Salmonella</taxon>
    </lineage>
</organism>
<keyword evidence="1" id="KW-0328">Glycosyltransferase</keyword>
<proteinExistence type="predicted"/>
<evidence type="ECO:0000256" key="2">
    <source>
        <dbReference type="ARBA" id="ARBA00022679"/>
    </source>
</evidence>
<dbReference type="GO" id="GO:0009252">
    <property type="term" value="P:peptidoglycan biosynthetic process"/>
    <property type="evidence" value="ECO:0007669"/>
    <property type="project" value="UniProtKB-KW"/>
</dbReference>
<dbReference type="GO" id="GO:0008658">
    <property type="term" value="F:penicillin binding"/>
    <property type="evidence" value="ECO:0007669"/>
    <property type="project" value="InterPro"/>
</dbReference>
<evidence type="ECO:0000256" key="6">
    <source>
        <dbReference type="ARBA" id="ARBA00022989"/>
    </source>
</evidence>
<sequence length="145" mass="15945">MVRAMRAMGVDYAAEYLQRFGFPAQNIVHTESLALGSASFTPMQVARGYAVMANGGFLIDPYFISKIENDQGGVIFEAKPKIACPECDIPVIYGNTQKSDVLENTNVEEVAVSQEQQNSAVPMPELEQANQALVAQTARRNTRRM</sequence>
<evidence type="ECO:0000313" key="10">
    <source>
        <dbReference type="EMBL" id="SUG72586.1"/>
    </source>
</evidence>
<dbReference type="PANTHER" id="PTHR32282">
    <property type="entry name" value="BINDING PROTEIN TRANSPEPTIDASE, PUTATIVE-RELATED"/>
    <property type="match status" value="1"/>
</dbReference>
<dbReference type="PANTHER" id="PTHR32282:SF27">
    <property type="entry name" value="PENICILLIN-BINDING PROTEIN 1A"/>
    <property type="match status" value="1"/>
</dbReference>
<dbReference type="InterPro" id="IPR050396">
    <property type="entry name" value="Glycosyltr_51/Transpeptidase"/>
</dbReference>
<keyword evidence="5" id="KW-0573">Peptidoglycan synthesis</keyword>
<dbReference type="Gene3D" id="3.40.710.10">
    <property type="entry name" value="DD-peptidase/beta-lactamase superfamily"/>
    <property type="match status" value="1"/>
</dbReference>
<dbReference type="GO" id="GO:0030288">
    <property type="term" value="C:outer membrane-bounded periplasmic space"/>
    <property type="evidence" value="ECO:0007669"/>
    <property type="project" value="TreeGrafter"/>
</dbReference>
<evidence type="ECO:0000313" key="11">
    <source>
        <dbReference type="Proteomes" id="UP000255534"/>
    </source>
</evidence>
<dbReference type="GO" id="GO:0071555">
    <property type="term" value="P:cell wall organization"/>
    <property type="evidence" value="ECO:0007669"/>
    <property type="project" value="UniProtKB-KW"/>
</dbReference>
<protein>
    <submittedName>
        <fullName evidence="10">Penicillin-binding protein 1A</fullName>
    </submittedName>
</protein>
<evidence type="ECO:0000256" key="1">
    <source>
        <dbReference type="ARBA" id="ARBA00022676"/>
    </source>
</evidence>
<dbReference type="GO" id="GO:0008360">
    <property type="term" value="P:regulation of cell shape"/>
    <property type="evidence" value="ECO:0007669"/>
    <property type="project" value="UniProtKB-KW"/>
</dbReference>
<dbReference type="Proteomes" id="UP000255534">
    <property type="component" value="Unassembled WGS sequence"/>
</dbReference>
<dbReference type="AlphaFoldDB" id="A0A379UYQ8"/>